<dbReference type="AlphaFoldDB" id="A0A183EAB5"/>
<evidence type="ECO:0000313" key="1">
    <source>
        <dbReference type="EMBL" id="VDN30676.1"/>
    </source>
</evidence>
<dbReference type="EMBL" id="UYRT01085875">
    <property type="protein sequence ID" value="VDN30676.1"/>
    <property type="molecule type" value="Genomic_DNA"/>
</dbReference>
<protein>
    <submittedName>
        <fullName evidence="1 3">Uncharacterized protein</fullName>
    </submittedName>
</protein>
<dbReference type="OrthoDB" id="297496at2759"/>
<gene>
    <name evidence="1" type="ORF">GPUH_LOCUS17906</name>
</gene>
<dbReference type="WBParaSite" id="GPUH_0001793101-mRNA-1">
    <property type="protein sequence ID" value="GPUH_0001793101-mRNA-1"/>
    <property type="gene ID" value="GPUH_0001793101"/>
</dbReference>
<keyword evidence="2" id="KW-1185">Reference proteome</keyword>
<organism evidence="3">
    <name type="scientific">Gongylonema pulchrum</name>
    <dbReference type="NCBI Taxonomy" id="637853"/>
    <lineage>
        <taxon>Eukaryota</taxon>
        <taxon>Metazoa</taxon>
        <taxon>Ecdysozoa</taxon>
        <taxon>Nematoda</taxon>
        <taxon>Chromadorea</taxon>
        <taxon>Rhabditida</taxon>
        <taxon>Spirurina</taxon>
        <taxon>Spiruromorpha</taxon>
        <taxon>Spiruroidea</taxon>
        <taxon>Gongylonematidae</taxon>
        <taxon>Gongylonema</taxon>
    </lineage>
</organism>
<name>A0A183EAB5_9BILA</name>
<accession>A0A183EAB5</accession>
<evidence type="ECO:0000313" key="3">
    <source>
        <dbReference type="WBParaSite" id="GPUH_0001793101-mRNA-1"/>
    </source>
</evidence>
<evidence type="ECO:0000313" key="2">
    <source>
        <dbReference type="Proteomes" id="UP000271098"/>
    </source>
</evidence>
<proteinExistence type="predicted"/>
<reference evidence="1 2" key="2">
    <citation type="submission" date="2018-11" db="EMBL/GenBank/DDBJ databases">
        <authorList>
            <consortium name="Pathogen Informatics"/>
        </authorList>
    </citation>
    <scope>NUCLEOTIDE SEQUENCE [LARGE SCALE GENOMIC DNA]</scope>
</reference>
<dbReference type="Proteomes" id="UP000271098">
    <property type="component" value="Unassembled WGS sequence"/>
</dbReference>
<reference evidence="3" key="1">
    <citation type="submission" date="2016-06" db="UniProtKB">
        <authorList>
            <consortium name="WormBaseParasite"/>
        </authorList>
    </citation>
    <scope>IDENTIFICATION</scope>
</reference>
<sequence>MSVESPKRVDFVEQYGRNVSSADKLLLKLMSNHQKQMLNDRKAERSRLRNCATQTGVPCESSFVQTDEIRRITGLQPLPPVGRAGNDFALQNRLYIYNTGD</sequence>